<organism evidence="3 4">
    <name type="scientific">Hymenobacter cyanobacteriorum</name>
    <dbReference type="NCBI Taxonomy" id="2926463"/>
    <lineage>
        <taxon>Bacteria</taxon>
        <taxon>Pseudomonadati</taxon>
        <taxon>Bacteroidota</taxon>
        <taxon>Cytophagia</taxon>
        <taxon>Cytophagales</taxon>
        <taxon>Hymenobacteraceae</taxon>
        <taxon>Hymenobacter</taxon>
    </lineage>
</organism>
<protein>
    <submittedName>
        <fullName evidence="3">Suppressor of fused domain protein</fullName>
    </submittedName>
</protein>
<reference evidence="3" key="1">
    <citation type="submission" date="2022-03" db="EMBL/GenBank/DDBJ databases">
        <title>Bacterial whole genome sequence for Hymenobacter sp. DH14.</title>
        <authorList>
            <person name="Le V."/>
        </authorList>
    </citation>
    <scope>NUCLEOTIDE SEQUENCE</scope>
    <source>
        <strain evidence="3">DH14</strain>
    </source>
</reference>
<feature type="region of interest" description="Disordered" evidence="1">
    <location>
        <begin position="1"/>
        <end position="27"/>
    </location>
</feature>
<accession>A0A9X1VDT9</accession>
<evidence type="ECO:0000313" key="4">
    <source>
        <dbReference type="Proteomes" id="UP001139193"/>
    </source>
</evidence>
<feature type="domain" description="Suppressor of fused-like" evidence="2">
    <location>
        <begin position="71"/>
        <end position="253"/>
    </location>
</feature>
<keyword evidence="4" id="KW-1185">Reference proteome</keyword>
<dbReference type="Pfam" id="PF05076">
    <property type="entry name" value="SUFU"/>
    <property type="match status" value="1"/>
</dbReference>
<feature type="compositionally biased region" description="Polar residues" evidence="1">
    <location>
        <begin position="1"/>
        <end position="12"/>
    </location>
</feature>
<name>A0A9X1VDT9_9BACT</name>
<sequence length="258" mass="28507">MPDTPTSPTSPGQDEPELSPSGSPIYRYEGQAPAPFELAGGDEATIAAISDHIERHLGPVSGVYHELLSDKVHLDVHIVPPSADFPFFTLVTSGMSDRPMQVPPGAPLDEAPPFAELCILLPSTWNIPTDSAETAAAFEDENVYWPIRWLKMLARLPHEYGTWLGFGHTIPNGEEAEPFANDTELGCMLVLTALSLPEEFQTLEISPYKKVHFYTLYPIYHEEMNLKMEQGVDALLDRFDEYGIGDVLDLTRPNTALA</sequence>
<dbReference type="Proteomes" id="UP001139193">
    <property type="component" value="Unassembled WGS sequence"/>
</dbReference>
<evidence type="ECO:0000256" key="1">
    <source>
        <dbReference type="SAM" id="MobiDB-lite"/>
    </source>
</evidence>
<dbReference type="AlphaFoldDB" id="A0A9X1VDT9"/>
<comment type="caution">
    <text evidence="3">The sequence shown here is derived from an EMBL/GenBank/DDBJ whole genome shotgun (WGS) entry which is preliminary data.</text>
</comment>
<evidence type="ECO:0000259" key="2">
    <source>
        <dbReference type="Pfam" id="PF05076"/>
    </source>
</evidence>
<dbReference type="InterPro" id="IPR020941">
    <property type="entry name" value="SUFU-like_domain"/>
</dbReference>
<evidence type="ECO:0000313" key="3">
    <source>
        <dbReference type="EMBL" id="MCI1186763.1"/>
    </source>
</evidence>
<dbReference type="EMBL" id="JALBGC010000001">
    <property type="protein sequence ID" value="MCI1186763.1"/>
    <property type="molecule type" value="Genomic_DNA"/>
</dbReference>
<gene>
    <name evidence="3" type="ORF">MON38_04985</name>
</gene>
<proteinExistence type="predicted"/>
<dbReference type="RefSeq" id="WP_241935029.1">
    <property type="nucleotide sequence ID" value="NZ_JALBGC010000001.1"/>
</dbReference>